<dbReference type="Gene3D" id="3.40.190.10">
    <property type="entry name" value="Periplasmic binding protein-like II"/>
    <property type="match status" value="1"/>
</dbReference>
<evidence type="ECO:0000313" key="2">
    <source>
        <dbReference type="Proteomes" id="UP000237511"/>
    </source>
</evidence>
<organism evidence="1 2">
    <name type="scientific">Sinorhizobium americanum</name>
    <dbReference type="NCBI Taxonomy" id="194963"/>
    <lineage>
        <taxon>Bacteria</taxon>
        <taxon>Pseudomonadati</taxon>
        <taxon>Pseudomonadota</taxon>
        <taxon>Alphaproteobacteria</taxon>
        <taxon>Hyphomicrobiales</taxon>
        <taxon>Rhizobiaceae</taxon>
        <taxon>Sinorhizobium/Ensifer group</taxon>
        <taxon>Sinorhizobium</taxon>
    </lineage>
</organism>
<proteinExistence type="predicted"/>
<reference evidence="1 2" key="1">
    <citation type="journal article" date="2014" name="Syst. Appl. Microbiol.">
        <title>Microsymbionts of Phaseolus vulgaris in acid and alkaline soils of Mexico.</title>
        <authorList>
            <person name="Verastegui-Valdes M.M."/>
            <person name="Zhang Y.J."/>
            <person name="Rivera-Orduna F.N."/>
            <person name="Cheng H.P."/>
            <person name="Sui X.H."/>
            <person name="Wang E.T."/>
        </authorList>
    </citation>
    <scope>NUCLEOTIDE SEQUENCE [LARGE SCALE GENOMIC DNA]</scope>
    <source>
        <strain evidence="1 2">FG01</strain>
    </source>
</reference>
<comment type="caution">
    <text evidence="1">The sequence shown here is derived from an EMBL/GenBank/DDBJ whole genome shotgun (WGS) entry which is preliminary data.</text>
</comment>
<name>A0A2S3YND9_9HYPH</name>
<gene>
    <name evidence="1" type="ORF">ATY31_14535</name>
</gene>
<dbReference type="EMBL" id="LODU01000030">
    <property type="protein sequence ID" value="POH30583.1"/>
    <property type="molecule type" value="Genomic_DNA"/>
</dbReference>
<evidence type="ECO:0008006" key="3">
    <source>
        <dbReference type="Google" id="ProtNLM"/>
    </source>
</evidence>
<accession>A0A2S3YND9</accession>
<dbReference type="SUPFAM" id="SSF53850">
    <property type="entry name" value="Periplasmic binding protein-like II"/>
    <property type="match status" value="1"/>
</dbReference>
<dbReference type="Proteomes" id="UP000237511">
    <property type="component" value="Unassembled WGS sequence"/>
</dbReference>
<sequence length="151" mass="16077">MLDIGGTGGMKVATTFLAMSLFLMPTAEAQEQPVWHHGLSLVDELKYPPGFAHFDYVNPDAPKGGELRLSQTGTFDTFNPLLVKGETAVGLALVFDTLMKPAEDKISTAYGLLAESVSFPDDISSATRIMELCLPPTEASAGGDQVTGDRV</sequence>
<protein>
    <recommendedName>
        <fullName evidence="3">ABC transporter substrate-binding protein</fullName>
    </recommendedName>
</protein>
<evidence type="ECO:0000313" key="1">
    <source>
        <dbReference type="EMBL" id="POH30583.1"/>
    </source>
</evidence>
<dbReference type="AlphaFoldDB" id="A0A2S3YND9"/>